<dbReference type="Proteomes" id="UP000260828">
    <property type="component" value="Unassembled WGS sequence"/>
</dbReference>
<evidence type="ECO:0000313" key="1">
    <source>
        <dbReference type="EMBL" id="CUP33184.1"/>
    </source>
</evidence>
<reference evidence="1 3" key="1">
    <citation type="submission" date="2015-09" db="EMBL/GenBank/DDBJ databases">
        <authorList>
            <consortium name="Pathogen Informatics"/>
        </authorList>
    </citation>
    <scope>NUCLEOTIDE SEQUENCE [LARGE SCALE GENOMIC DNA]</scope>
    <source>
        <strain evidence="1 3">2789STDY5834939</strain>
    </source>
</reference>
<protein>
    <submittedName>
        <fullName evidence="1">Spore coat protein</fullName>
    </submittedName>
</protein>
<dbReference type="InterPro" id="IPR012347">
    <property type="entry name" value="Ferritin-like"/>
</dbReference>
<dbReference type="InterPro" id="IPR012851">
    <property type="entry name" value="Spore_coat_CotF-like"/>
</dbReference>
<accession>A0A174M9X9</accession>
<dbReference type="EMBL" id="CZBE01000002">
    <property type="protein sequence ID" value="CUP33184.1"/>
    <property type="molecule type" value="Genomic_DNA"/>
</dbReference>
<dbReference type="Gene3D" id="1.20.1260.10">
    <property type="match status" value="1"/>
</dbReference>
<dbReference type="Pfam" id="PF07875">
    <property type="entry name" value="Coat_F"/>
    <property type="match status" value="1"/>
</dbReference>
<evidence type="ECO:0000313" key="3">
    <source>
        <dbReference type="Proteomes" id="UP000095765"/>
    </source>
</evidence>
<dbReference type="RefSeq" id="WP_006873020.1">
    <property type="nucleotide sequence ID" value="NZ_CABIWA010000001.1"/>
</dbReference>
<sequence>MRQIPFGDREMMEDALASQKFAAHGYNLYANECVSPAVMGELMTILNEEHQIQHEVFDEMLKRGWYTSEPVQQAQIDACRRRFGQSTASV</sequence>
<organism evidence="1 3">
    <name type="scientific">Anaerotruncus colihominis</name>
    <dbReference type="NCBI Taxonomy" id="169435"/>
    <lineage>
        <taxon>Bacteria</taxon>
        <taxon>Bacillati</taxon>
        <taxon>Bacillota</taxon>
        <taxon>Clostridia</taxon>
        <taxon>Eubacteriales</taxon>
        <taxon>Oscillospiraceae</taxon>
        <taxon>Anaerotruncus</taxon>
    </lineage>
</organism>
<dbReference type="EMBL" id="QVME01000004">
    <property type="protein sequence ID" value="RGE67795.1"/>
    <property type="molecule type" value="Genomic_DNA"/>
</dbReference>
<reference evidence="2 4" key="2">
    <citation type="submission" date="2018-08" db="EMBL/GenBank/DDBJ databases">
        <title>A genome reference for cultivated species of the human gut microbiota.</title>
        <authorList>
            <person name="Zou Y."/>
            <person name="Xue W."/>
            <person name="Luo G."/>
        </authorList>
    </citation>
    <scope>NUCLEOTIDE SEQUENCE [LARGE SCALE GENOMIC DNA]</scope>
    <source>
        <strain evidence="2 4">TF05-12AC</strain>
    </source>
</reference>
<keyword evidence="1" id="KW-0946">Virion</keyword>
<proteinExistence type="predicted"/>
<evidence type="ECO:0000313" key="2">
    <source>
        <dbReference type="EMBL" id="RGE67795.1"/>
    </source>
</evidence>
<keyword evidence="1" id="KW-0167">Capsid protein</keyword>
<dbReference type="AlphaFoldDB" id="A0A174M9X9"/>
<dbReference type="GeneID" id="72464669"/>
<dbReference type="Proteomes" id="UP000095765">
    <property type="component" value="Unassembled WGS sequence"/>
</dbReference>
<gene>
    <name evidence="2" type="ORF">DXC40_09955</name>
    <name evidence="1" type="ORF">ERS852551_00485</name>
</gene>
<dbReference type="OrthoDB" id="1685263at2"/>
<name>A0A174M9X9_9FIRM</name>
<evidence type="ECO:0000313" key="4">
    <source>
        <dbReference type="Proteomes" id="UP000260828"/>
    </source>
</evidence>